<dbReference type="GO" id="GO:0005829">
    <property type="term" value="C:cytosol"/>
    <property type="evidence" value="ECO:0007669"/>
    <property type="project" value="TreeGrafter"/>
</dbReference>
<dbReference type="PROSITE" id="PS50088">
    <property type="entry name" value="ANK_REPEAT"/>
    <property type="match status" value="5"/>
</dbReference>
<keyword evidence="14" id="KW-1185">Reference proteome</keyword>
<comment type="caution">
    <text evidence="13">The sequence shown here is derived from an EMBL/GenBank/DDBJ whole genome shotgun (WGS) entry which is preliminary data.</text>
</comment>
<evidence type="ECO:0000256" key="3">
    <source>
        <dbReference type="ARBA" id="ARBA00022483"/>
    </source>
</evidence>
<dbReference type="Gene3D" id="1.25.40.20">
    <property type="entry name" value="Ankyrin repeat-containing domain"/>
    <property type="match status" value="2"/>
</dbReference>
<proteinExistence type="predicted"/>
<gene>
    <name evidence="13" type="primary">FPV162_3</name>
    <name evidence="13" type="ORF">AVEN_102522_1</name>
</gene>
<keyword evidence="7" id="KW-0528">Neurotoxin</keyword>
<evidence type="ECO:0000256" key="7">
    <source>
        <dbReference type="ARBA" id="ARBA00022699"/>
    </source>
</evidence>
<dbReference type="GO" id="GO:0044218">
    <property type="term" value="C:other organism cell membrane"/>
    <property type="evidence" value="ECO:0007669"/>
    <property type="project" value="UniProtKB-KW"/>
</dbReference>
<dbReference type="GO" id="GO:0044231">
    <property type="term" value="C:host cell presynaptic membrane"/>
    <property type="evidence" value="ECO:0007669"/>
    <property type="project" value="UniProtKB-KW"/>
</dbReference>
<evidence type="ECO:0000256" key="4">
    <source>
        <dbReference type="ARBA" id="ARBA00022525"/>
    </source>
</evidence>
<dbReference type="InterPro" id="IPR051070">
    <property type="entry name" value="NF-kappa-B_inhibitor"/>
</dbReference>
<dbReference type="PANTHER" id="PTHR46680">
    <property type="entry name" value="NF-KAPPA-B INHIBITOR ALPHA"/>
    <property type="match status" value="1"/>
</dbReference>
<keyword evidence="8" id="KW-0677">Repeat</keyword>
<dbReference type="InterPro" id="IPR036770">
    <property type="entry name" value="Ankyrin_rpt-contain_sf"/>
</dbReference>
<feature type="repeat" description="ANK" evidence="12">
    <location>
        <begin position="152"/>
        <end position="184"/>
    </location>
</feature>
<dbReference type="Pfam" id="PF12796">
    <property type="entry name" value="Ank_2"/>
    <property type="match status" value="2"/>
</dbReference>
<accession>A0A4Y2BL85</accession>
<protein>
    <submittedName>
        <fullName evidence="13">Ankyrin repeat protein FPV162</fullName>
    </submittedName>
</protein>
<comment type="subcellular location">
    <subcellularLocation>
        <location evidence="2">Secreted</location>
    </subcellularLocation>
    <subcellularLocation>
        <location evidence="1">Target cell membrane</location>
    </subcellularLocation>
</comment>
<dbReference type="InterPro" id="IPR002110">
    <property type="entry name" value="Ankyrin_rpt"/>
</dbReference>
<evidence type="ECO:0000256" key="10">
    <source>
        <dbReference type="ARBA" id="ARBA00023043"/>
    </source>
</evidence>
<evidence type="ECO:0000256" key="1">
    <source>
        <dbReference type="ARBA" id="ARBA00004175"/>
    </source>
</evidence>
<feature type="repeat" description="ANK" evidence="12">
    <location>
        <begin position="185"/>
        <end position="219"/>
    </location>
</feature>
<dbReference type="PANTHER" id="PTHR46680:SF3">
    <property type="entry name" value="NF-KAPPA-B INHIBITOR CACTUS"/>
    <property type="match status" value="1"/>
</dbReference>
<evidence type="ECO:0000313" key="13">
    <source>
        <dbReference type="EMBL" id="GBL91944.1"/>
    </source>
</evidence>
<dbReference type="GO" id="GO:0071356">
    <property type="term" value="P:cellular response to tumor necrosis factor"/>
    <property type="evidence" value="ECO:0007669"/>
    <property type="project" value="TreeGrafter"/>
</dbReference>
<sequence>MVFNINEDTELHRLVLCKDVTLPSIRKLLKTGNPNARDAHYDTPLHLAAINENNYEIVAELINAGAQVQICNLTQNTPLHVAVLHCNRRATEVLLQSGADVNSRNILGNSPLHLAVRSSLYRKLEGGFKLCDKLIVEKLIEAGADVNLTNKFNETPLFRAVETGDFDAVQKLLKSGADTNICNYDSTSCLHIALCKLHPDLKLIEELVKNGANINSKDNWFRTPLDLAILKYLNDPSDGFETAMALIRMGVLVHPEVSIDMSRIEEETAVNRLYEFHQVCSSVVSRMKAFRITEVISLYDFALRGMNCTVSSSSKLADEIYSKVLLALLKGNFDLYNDTIECYFPKLYLKKVLMNISIVANSETDQREIELLSDVVWLICDYLNQTDMFQLIKAFAMQNHLKVMIL</sequence>
<dbReference type="GO" id="GO:0051059">
    <property type="term" value="F:NF-kappaB binding"/>
    <property type="evidence" value="ECO:0007669"/>
    <property type="project" value="TreeGrafter"/>
</dbReference>
<evidence type="ECO:0000256" key="11">
    <source>
        <dbReference type="ARBA" id="ARBA00023298"/>
    </source>
</evidence>
<feature type="repeat" description="ANK" evidence="12">
    <location>
        <begin position="40"/>
        <end position="73"/>
    </location>
</feature>
<keyword evidence="9" id="KW-0638">Presynaptic neurotoxin</keyword>
<evidence type="ECO:0000256" key="6">
    <source>
        <dbReference type="ARBA" id="ARBA00022656"/>
    </source>
</evidence>
<name>A0A4Y2BL85_ARAVE</name>
<dbReference type="PROSITE" id="PS50297">
    <property type="entry name" value="ANK_REP_REGION"/>
    <property type="match status" value="5"/>
</dbReference>
<keyword evidence="3" id="KW-0268">Exocytosis</keyword>
<keyword evidence="5" id="KW-1052">Target cell membrane</keyword>
<evidence type="ECO:0000256" key="9">
    <source>
        <dbReference type="ARBA" id="ARBA00023028"/>
    </source>
</evidence>
<feature type="repeat" description="ANK" evidence="12">
    <location>
        <begin position="74"/>
        <end position="106"/>
    </location>
</feature>
<evidence type="ECO:0000256" key="5">
    <source>
        <dbReference type="ARBA" id="ARBA00022537"/>
    </source>
</evidence>
<dbReference type="AlphaFoldDB" id="A0A4Y2BL85"/>
<evidence type="ECO:0000256" key="2">
    <source>
        <dbReference type="ARBA" id="ARBA00004613"/>
    </source>
</evidence>
<keyword evidence="6" id="KW-0800">Toxin</keyword>
<dbReference type="EMBL" id="BGPR01000083">
    <property type="protein sequence ID" value="GBL91944.1"/>
    <property type="molecule type" value="Genomic_DNA"/>
</dbReference>
<keyword evidence="11" id="KW-1053">Target membrane</keyword>
<dbReference type="OrthoDB" id="6437467at2759"/>
<keyword evidence="10 12" id="KW-0040">ANK repeat</keyword>
<dbReference type="Proteomes" id="UP000499080">
    <property type="component" value="Unassembled WGS sequence"/>
</dbReference>
<dbReference type="SUPFAM" id="SSF48403">
    <property type="entry name" value="Ankyrin repeat"/>
    <property type="match status" value="1"/>
</dbReference>
<organism evidence="13 14">
    <name type="scientific">Araneus ventricosus</name>
    <name type="common">Orbweaver spider</name>
    <name type="synonym">Epeira ventricosa</name>
    <dbReference type="NCBI Taxonomy" id="182803"/>
    <lineage>
        <taxon>Eukaryota</taxon>
        <taxon>Metazoa</taxon>
        <taxon>Ecdysozoa</taxon>
        <taxon>Arthropoda</taxon>
        <taxon>Chelicerata</taxon>
        <taxon>Arachnida</taxon>
        <taxon>Araneae</taxon>
        <taxon>Araneomorphae</taxon>
        <taxon>Entelegynae</taxon>
        <taxon>Araneoidea</taxon>
        <taxon>Araneidae</taxon>
        <taxon>Araneus</taxon>
    </lineage>
</organism>
<dbReference type="GO" id="GO:0090729">
    <property type="term" value="F:toxin activity"/>
    <property type="evidence" value="ECO:0007669"/>
    <property type="project" value="UniProtKB-KW"/>
</dbReference>
<dbReference type="GO" id="GO:0005576">
    <property type="term" value="C:extracellular region"/>
    <property type="evidence" value="ECO:0007669"/>
    <property type="project" value="UniProtKB-SubCell"/>
</dbReference>
<keyword evidence="4" id="KW-0964">Secreted</keyword>
<dbReference type="SMART" id="SM00248">
    <property type="entry name" value="ANK"/>
    <property type="match status" value="6"/>
</dbReference>
<evidence type="ECO:0000256" key="12">
    <source>
        <dbReference type="PROSITE-ProRule" id="PRU00023"/>
    </source>
</evidence>
<reference evidence="13 14" key="1">
    <citation type="journal article" date="2019" name="Sci. Rep.">
        <title>Orb-weaving spider Araneus ventricosus genome elucidates the spidroin gene catalogue.</title>
        <authorList>
            <person name="Kono N."/>
            <person name="Nakamura H."/>
            <person name="Ohtoshi R."/>
            <person name="Moran D.A.P."/>
            <person name="Shinohara A."/>
            <person name="Yoshida Y."/>
            <person name="Fujiwara M."/>
            <person name="Mori M."/>
            <person name="Tomita M."/>
            <person name="Arakawa K."/>
        </authorList>
    </citation>
    <scope>NUCLEOTIDE SEQUENCE [LARGE SCALE GENOMIC DNA]</scope>
</reference>
<evidence type="ECO:0000256" key="8">
    <source>
        <dbReference type="ARBA" id="ARBA00022737"/>
    </source>
</evidence>
<feature type="repeat" description="ANK" evidence="12">
    <location>
        <begin position="107"/>
        <end position="151"/>
    </location>
</feature>
<keyword evidence="11" id="KW-0472">Membrane</keyword>
<evidence type="ECO:0000313" key="14">
    <source>
        <dbReference type="Proteomes" id="UP000499080"/>
    </source>
</evidence>
<dbReference type="GO" id="GO:0006887">
    <property type="term" value="P:exocytosis"/>
    <property type="evidence" value="ECO:0007669"/>
    <property type="project" value="UniProtKB-KW"/>
</dbReference>